<feature type="non-terminal residue" evidence="2">
    <location>
        <position position="133"/>
    </location>
</feature>
<reference evidence="2" key="1">
    <citation type="submission" date="2023-06" db="EMBL/GenBank/DDBJ databases">
        <authorList>
            <person name="Delattre M."/>
        </authorList>
    </citation>
    <scope>NUCLEOTIDE SEQUENCE</scope>
    <source>
        <strain evidence="2">AF72</strain>
    </source>
</reference>
<feature type="compositionally biased region" description="Polar residues" evidence="1">
    <location>
        <begin position="18"/>
        <end position="30"/>
    </location>
</feature>
<dbReference type="Proteomes" id="UP001177023">
    <property type="component" value="Unassembled WGS sequence"/>
</dbReference>
<dbReference type="EMBL" id="CATQJA010002664">
    <property type="protein sequence ID" value="CAJ0582179.1"/>
    <property type="molecule type" value="Genomic_DNA"/>
</dbReference>
<protein>
    <submittedName>
        <fullName evidence="2">Uncharacterized protein</fullName>
    </submittedName>
</protein>
<evidence type="ECO:0000313" key="2">
    <source>
        <dbReference type="EMBL" id="CAJ0582179.1"/>
    </source>
</evidence>
<evidence type="ECO:0000256" key="1">
    <source>
        <dbReference type="SAM" id="MobiDB-lite"/>
    </source>
</evidence>
<comment type="caution">
    <text evidence="2">The sequence shown here is derived from an EMBL/GenBank/DDBJ whole genome shotgun (WGS) entry which is preliminary data.</text>
</comment>
<accession>A0AA36D9I3</accession>
<feature type="region of interest" description="Disordered" evidence="1">
    <location>
        <begin position="1"/>
        <end position="30"/>
    </location>
</feature>
<dbReference type="Gene3D" id="3.30.710.10">
    <property type="entry name" value="Potassium Channel Kv1.1, Chain A"/>
    <property type="match status" value="1"/>
</dbReference>
<evidence type="ECO:0000313" key="3">
    <source>
        <dbReference type="Proteomes" id="UP001177023"/>
    </source>
</evidence>
<keyword evidence="3" id="KW-1185">Reference proteome</keyword>
<gene>
    <name evidence="2" type="ORF">MSPICULIGERA_LOCUS20320</name>
</gene>
<feature type="compositionally biased region" description="Acidic residues" evidence="1">
    <location>
        <begin position="7"/>
        <end position="16"/>
    </location>
</feature>
<sequence length="133" mass="15118">MQAENPVDSDEFEGSELSDGTNGSEDSSFTVYSVDPEEHDYVCLRSGDDHDFWIPYKWACRSDVLKDIITTGAPEHKVNDTTYKFRESSAVMRIVVCYLGYSHRYREHLPSTSFEVEEDLALPCLEAATFFGL</sequence>
<dbReference type="AlphaFoldDB" id="A0AA36D9I3"/>
<dbReference type="InterPro" id="IPR011333">
    <property type="entry name" value="SKP1/BTB/POZ_sf"/>
</dbReference>
<dbReference type="SUPFAM" id="SSF54695">
    <property type="entry name" value="POZ domain"/>
    <property type="match status" value="1"/>
</dbReference>
<name>A0AA36D9I3_9BILA</name>
<proteinExistence type="predicted"/>
<organism evidence="2 3">
    <name type="scientific">Mesorhabditis spiculigera</name>
    <dbReference type="NCBI Taxonomy" id="96644"/>
    <lineage>
        <taxon>Eukaryota</taxon>
        <taxon>Metazoa</taxon>
        <taxon>Ecdysozoa</taxon>
        <taxon>Nematoda</taxon>
        <taxon>Chromadorea</taxon>
        <taxon>Rhabditida</taxon>
        <taxon>Rhabditina</taxon>
        <taxon>Rhabditomorpha</taxon>
        <taxon>Rhabditoidea</taxon>
        <taxon>Rhabditidae</taxon>
        <taxon>Mesorhabditinae</taxon>
        <taxon>Mesorhabditis</taxon>
    </lineage>
</organism>
<dbReference type="InterPro" id="IPR039948">
    <property type="entry name" value="ELC1"/>
</dbReference>
<dbReference type="PANTHER" id="PTHR20648">
    <property type="entry name" value="ELONGIN-C"/>
    <property type="match status" value="1"/>
</dbReference>